<keyword evidence="1" id="KW-1133">Transmembrane helix</keyword>
<evidence type="ECO:0008006" key="4">
    <source>
        <dbReference type="Google" id="ProtNLM"/>
    </source>
</evidence>
<dbReference type="RefSeq" id="WP_382225976.1">
    <property type="nucleotide sequence ID" value="NZ_JBHTCA010000017.1"/>
</dbReference>
<protein>
    <recommendedName>
        <fullName evidence="4">Toxin CptA</fullName>
    </recommendedName>
</protein>
<reference evidence="3" key="1">
    <citation type="journal article" date="2019" name="Int. J. Syst. Evol. Microbiol.">
        <title>The Global Catalogue of Microorganisms (GCM) 10K type strain sequencing project: providing services to taxonomists for standard genome sequencing and annotation.</title>
        <authorList>
            <consortium name="The Broad Institute Genomics Platform"/>
            <consortium name="The Broad Institute Genome Sequencing Center for Infectious Disease"/>
            <person name="Wu L."/>
            <person name="Ma J."/>
        </authorList>
    </citation>
    <scope>NUCLEOTIDE SEQUENCE [LARGE SCALE GENOMIC DNA]</scope>
    <source>
        <strain evidence="3">CGMCC 1.12371</strain>
    </source>
</reference>
<feature type="transmembrane region" description="Helical" evidence="1">
    <location>
        <begin position="53"/>
        <end position="72"/>
    </location>
</feature>
<sequence>MPGTPRYHAPPVSYPVGRCFWEGGVLLGLCLLLLGTLLTAATVGADPREHPAAARFLVLGLLGWCLAAALAFRHWRRSPQGQLRWVRGQWTWSADGANDAHLLSAIELAWDGQTLLLLRLHAPSAVPRWVWLERQRDVARWDDLRRAVWACQRESNAGT</sequence>
<feature type="transmembrane region" description="Helical" evidence="1">
    <location>
        <begin position="20"/>
        <end position="41"/>
    </location>
</feature>
<organism evidence="2 3">
    <name type="scientific">Hydrogenophaga atypica</name>
    <dbReference type="NCBI Taxonomy" id="249409"/>
    <lineage>
        <taxon>Bacteria</taxon>
        <taxon>Pseudomonadati</taxon>
        <taxon>Pseudomonadota</taxon>
        <taxon>Betaproteobacteria</taxon>
        <taxon>Burkholderiales</taxon>
        <taxon>Comamonadaceae</taxon>
        <taxon>Hydrogenophaga</taxon>
    </lineage>
</organism>
<keyword evidence="1" id="KW-0812">Transmembrane</keyword>
<proteinExistence type="predicted"/>
<keyword evidence="1" id="KW-0472">Membrane</keyword>
<name>A0ABW2QMI1_9BURK</name>
<evidence type="ECO:0000256" key="1">
    <source>
        <dbReference type="SAM" id="Phobius"/>
    </source>
</evidence>
<gene>
    <name evidence="2" type="ORF">ACFQPB_17375</name>
</gene>
<dbReference type="EMBL" id="JBHTCA010000017">
    <property type="protein sequence ID" value="MFC7410634.1"/>
    <property type="molecule type" value="Genomic_DNA"/>
</dbReference>
<comment type="caution">
    <text evidence="2">The sequence shown here is derived from an EMBL/GenBank/DDBJ whole genome shotgun (WGS) entry which is preliminary data.</text>
</comment>
<keyword evidence="3" id="KW-1185">Reference proteome</keyword>
<accession>A0ABW2QMI1</accession>
<dbReference type="Proteomes" id="UP001596501">
    <property type="component" value="Unassembled WGS sequence"/>
</dbReference>
<evidence type="ECO:0000313" key="2">
    <source>
        <dbReference type="EMBL" id="MFC7410634.1"/>
    </source>
</evidence>
<evidence type="ECO:0000313" key="3">
    <source>
        <dbReference type="Proteomes" id="UP001596501"/>
    </source>
</evidence>